<name>A0A3A3A908_9EURO</name>
<keyword evidence="3 5" id="KW-1133">Transmembrane helix</keyword>
<keyword evidence="4 5" id="KW-0472">Membrane</keyword>
<dbReference type="EMBL" id="MVGC01000036">
    <property type="protein sequence ID" value="RJE25841.1"/>
    <property type="molecule type" value="Genomic_DNA"/>
</dbReference>
<evidence type="ECO:0000256" key="1">
    <source>
        <dbReference type="ARBA" id="ARBA00004141"/>
    </source>
</evidence>
<dbReference type="InterPro" id="IPR007568">
    <property type="entry name" value="RTA1"/>
</dbReference>
<dbReference type="OrthoDB" id="3358017at2759"/>
<dbReference type="PANTHER" id="PTHR31465">
    <property type="entry name" value="PROTEIN RTA1-RELATED"/>
    <property type="match status" value="1"/>
</dbReference>
<dbReference type="Pfam" id="PF04479">
    <property type="entry name" value="RTA1"/>
    <property type="match status" value="1"/>
</dbReference>
<feature type="transmembrane region" description="Helical" evidence="5">
    <location>
        <begin position="13"/>
        <end position="33"/>
    </location>
</feature>
<feature type="transmembrane region" description="Helical" evidence="5">
    <location>
        <begin position="153"/>
        <end position="177"/>
    </location>
</feature>
<reference evidence="7" key="1">
    <citation type="submission" date="2017-02" db="EMBL/GenBank/DDBJ databases">
        <authorList>
            <person name="Tafer H."/>
            <person name="Lopandic K."/>
        </authorList>
    </citation>
    <scope>NUCLEOTIDE SEQUENCE [LARGE SCALE GENOMIC DNA]</scope>
    <source>
        <strain evidence="7">CBS 366.77</strain>
    </source>
</reference>
<feature type="transmembrane region" description="Helical" evidence="5">
    <location>
        <begin position="232"/>
        <end position="252"/>
    </location>
</feature>
<comment type="subcellular location">
    <subcellularLocation>
        <location evidence="1">Membrane</location>
        <topology evidence="1">Multi-pass membrane protein</topology>
    </subcellularLocation>
</comment>
<proteinExistence type="predicted"/>
<evidence type="ECO:0000256" key="4">
    <source>
        <dbReference type="ARBA" id="ARBA00023136"/>
    </source>
</evidence>
<dbReference type="AlphaFoldDB" id="A0A3A3A908"/>
<accession>A0A3A3A908</accession>
<sequence>MSSGFEGWTAYEYYPSKAAAVIFIILFGVVTLLHTHHLIRTRTWFFIPLVIGGYFEFVGYIGRAMSASESPNWTLGPYVMQSTLLLVAPALFAASIYMELGRVIRLVKGEKHSLVRVTLMTKIFVAGDVLSFLMQASGAGLMVTSSKDTGENVILGGLFVQIVFFGFFLISAIIFQLRISKHPTMESVADYVPWQKHMAALHASSVLILIRSIIRVVEYIQGTEGVILSHEVFIYVFDGLLMFLVMVVFVVVHPSEVNCLLGRGSVMTAKGGLKVCEVSVAV</sequence>
<feature type="transmembrane region" description="Helical" evidence="5">
    <location>
        <begin position="78"/>
        <end position="98"/>
    </location>
</feature>
<evidence type="ECO:0000256" key="3">
    <source>
        <dbReference type="ARBA" id="ARBA00022989"/>
    </source>
</evidence>
<dbReference type="Proteomes" id="UP000266188">
    <property type="component" value="Unassembled WGS sequence"/>
</dbReference>
<dbReference type="STRING" id="2070753.A0A3A3A908"/>
<protein>
    <submittedName>
        <fullName evidence="6">RTA1 domain protein</fullName>
    </submittedName>
</protein>
<evidence type="ECO:0000256" key="5">
    <source>
        <dbReference type="SAM" id="Phobius"/>
    </source>
</evidence>
<gene>
    <name evidence="6" type="ORF">PHISCL_01817</name>
</gene>
<dbReference type="GO" id="GO:0016020">
    <property type="term" value="C:membrane"/>
    <property type="evidence" value="ECO:0007669"/>
    <property type="project" value="UniProtKB-SubCell"/>
</dbReference>
<keyword evidence="2 5" id="KW-0812">Transmembrane</keyword>
<evidence type="ECO:0000256" key="2">
    <source>
        <dbReference type="ARBA" id="ARBA00022692"/>
    </source>
</evidence>
<feature type="transmembrane region" description="Helical" evidence="5">
    <location>
        <begin position="45"/>
        <end position="66"/>
    </location>
</feature>
<dbReference type="PANTHER" id="PTHR31465:SF35">
    <property type="entry name" value="RTA1 DOMAIN PROTEIN-RELATED"/>
    <property type="match status" value="1"/>
</dbReference>
<evidence type="ECO:0000313" key="7">
    <source>
        <dbReference type="Proteomes" id="UP000266188"/>
    </source>
</evidence>
<keyword evidence="7" id="KW-1185">Reference proteome</keyword>
<organism evidence="6 7">
    <name type="scientific">Aspergillus sclerotialis</name>
    <dbReference type="NCBI Taxonomy" id="2070753"/>
    <lineage>
        <taxon>Eukaryota</taxon>
        <taxon>Fungi</taxon>
        <taxon>Dikarya</taxon>
        <taxon>Ascomycota</taxon>
        <taxon>Pezizomycotina</taxon>
        <taxon>Eurotiomycetes</taxon>
        <taxon>Eurotiomycetidae</taxon>
        <taxon>Eurotiales</taxon>
        <taxon>Aspergillaceae</taxon>
        <taxon>Aspergillus</taxon>
        <taxon>Aspergillus subgen. Polypaecilum</taxon>
    </lineage>
</organism>
<comment type="caution">
    <text evidence="6">The sequence shown here is derived from an EMBL/GenBank/DDBJ whole genome shotgun (WGS) entry which is preliminary data.</text>
</comment>
<feature type="transmembrane region" description="Helical" evidence="5">
    <location>
        <begin position="119"/>
        <end position="141"/>
    </location>
</feature>
<evidence type="ECO:0000313" key="6">
    <source>
        <dbReference type="EMBL" id="RJE25841.1"/>
    </source>
</evidence>